<keyword evidence="4" id="KW-1185">Reference proteome</keyword>
<evidence type="ECO:0000313" key="3">
    <source>
        <dbReference type="EMBL" id="KAK2567050.1"/>
    </source>
</evidence>
<dbReference type="Proteomes" id="UP001249851">
    <property type="component" value="Unassembled WGS sequence"/>
</dbReference>
<organism evidence="3 4">
    <name type="scientific">Acropora cervicornis</name>
    <name type="common">Staghorn coral</name>
    <dbReference type="NCBI Taxonomy" id="6130"/>
    <lineage>
        <taxon>Eukaryota</taxon>
        <taxon>Metazoa</taxon>
        <taxon>Cnidaria</taxon>
        <taxon>Anthozoa</taxon>
        <taxon>Hexacorallia</taxon>
        <taxon>Scleractinia</taxon>
        <taxon>Astrocoeniina</taxon>
        <taxon>Acroporidae</taxon>
        <taxon>Acropora</taxon>
    </lineage>
</organism>
<accession>A0AAD9VAQ5</accession>
<dbReference type="AlphaFoldDB" id="A0AAD9VAQ5"/>
<dbReference type="EMBL" id="JARQWQ010000015">
    <property type="protein sequence ID" value="KAK2567050.1"/>
    <property type="molecule type" value="Genomic_DNA"/>
</dbReference>
<dbReference type="InterPro" id="IPR000488">
    <property type="entry name" value="Death_dom"/>
</dbReference>
<proteinExistence type="predicted"/>
<feature type="domain" description="Death" evidence="2">
    <location>
        <begin position="568"/>
        <end position="618"/>
    </location>
</feature>
<dbReference type="SUPFAM" id="SSF47986">
    <property type="entry name" value="DEATH domain"/>
    <property type="match status" value="1"/>
</dbReference>
<dbReference type="PROSITE" id="PS50017">
    <property type="entry name" value="DEATH_DOMAIN"/>
    <property type="match status" value="1"/>
</dbReference>
<dbReference type="Gene3D" id="1.10.533.10">
    <property type="entry name" value="Death Domain, Fas"/>
    <property type="match status" value="1"/>
</dbReference>
<gene>
    <name evidence="3" type="ORF">P5673_008834</name>
</gene>
<reference evidence="3" key="2">
    <citation type="journal article" date="2023" name="Science">
        <title>Genomic signatures of disease resistance in endangered staghorn corals.</title>
        <authorList>
            <person name="Vollmer S.V."/>
            <person name="Selwyn J.D."/>
            <person name="Despard B.A."/>
            <person name="Roesel C.L."/>
        </authorList>
    </citation>
    <scope>NUCLEOTIDE SEQUENCE</scope>
    <source>
        <strain evidence="3">K2</strain>
    </source>
</reference>
<dbReference type="InterPro" id="IPR011029">
    <property type="entry name" value="DEATH-like_dom_sf"/>
</dbReference>
<sequence length="641" mass="72065">MDREEVEVGAGGGTVRLKHPLGRSRQSEVDQAERHALSLTKAKDGDGLNVTLVTNDEGWKITVTDQLLTELAKDPSVKLSGLGEKTIPEVEAWAKKLNIKLFLPKKMIAFRGKETLSFPPDHLNIDVLIIHSYGIDLGKQAQVIKENKKCKWVHVVHTISEELAKFGKEEIHDSEHDVQLELCECADMIIAIGPKVAEAYRTYLRSSGKYVFDLTPGIAHDLIDVRPVVDCGESFRIMVNATYYEKYFKAKGLDIPAKAIHLLQDTSYHILFLVRPEEKTSALESHLKVHLNQKQFTVRPFKKNAKNWKTLLCQVQLAILPSRAEGFGTTILSALSADVPVLIGGNTGLGMAVKKLPSGAEYIIDSDEPQVWANKIKEVREKGTGRCSDDAKQLRKEYVAKYSTQEQCHALVKKMLEMFPDKQGRLRKSVEHVDDVDTVRVSSFESGIQQTKISAVEHMEEVDTMKESNFKSKIERMKVFNAPDQGNESAPMAQPVQKTESQMKLPSFSGLSIEETSPPHHGYDVVDAGSTYQDPTSKLLMPVTKLPYGIRGQICIKLDIRDDLHFRDFRLLGEKMGFSKDLTRNLEQRRYATDELLQLWGTTSSKATVGCLIEMLKEKDFDPSDVVEVLENWVYGKGQER</sequence>
<dbReference type="GO" id="GO:0007165">
    <property type="term" value="P:signal transduction"/>
    <property type="evidence" value="ECO:0007669"/>
    <property type="project" value="InterPro"/>
</dbReference>
<dbReference type="Gene3D" id="3.40.50.2000">
    <property type="entry name" value="Glycogen Phosphorylase B"/>
    <property type="match status" value="2"/>
</dbReference>
<dbReference type="SUPFAM" id="SSF53756">
    <property type="entry name" value="UDP-Glycosyltransferase/glycogen phosphorylase"/>
    <property type="match status" value="1"/>
</dbReference>
<name>A0AAD9VAQ5_ACRCE</name>
<feature type="region of interest" description="Disordered" evidence="1">
    <location>
        <begin position="1"/>
        <end position="29"/>
    </location>
</feature>
<evidence type="ECO:0000259" key="2">
    <source>
        <dbReference type="PROSITE" id="PS50017"/>
    </source>
</evidence>
<evidence type="ECO:0000256" key="1">
    <source>
        <dbReference type="SAM" id="MobiDB-lite"/>
    </source>
</evidence>
<dbReference type="Pfam" id="PF20706">
    <property type="entry name" value="GT4-conflict"/>
    <property type="match status" value="1"/>
</dbReference>
<protein>
    <submittedName>
        <fullName evidence="3">D-inositol 3-phosphate glycosyltransferase</fullName>
    </submittedName>
</protein>
<evidence type="ECO:0000313" key="4">
    <source>
        <dbReference type="Proteomes" id="UP001249851"/>
    </source>
</evidence>
<reference evidence="3" key="1">
    <citation type="journal article" date="2023" name="G3 (Bethesda)">
        <title>Whole genome assembly and annotation of the endangered Caribbean coral Acropora cervicornis.</title>
        <authorList>
            <person name="Selwyn J.D."/>
            <person name="Vollmer S.V."/>
        </authorList>
    </citation>
    <scope>NUCLEOTIDE SEQUENCE</scope>
    <source>
        <strain evidence="3">K2</strain>
    </source>
</reference>
<comment type="caution">
    <text evidence="3">The sequence shown here is derived from an EMBL/GenBank/DDBJ whole genome shotgun (WGS) entry which is preliminary data.</text>
</comment>